<accession>A0A6J5QDD6</accession>
<evidence type="ECO:0000256" key="1">
    <source>
        <dbReference type="SAM" id="MobiDB-lite"/>
    </source>
</evidence>
<evidence type="ECO:0000313" key="2">
    <source>
        <dbReference type="EMBL" id="CAB4156241.1"/>
    </source>
</evidence>
<reference evidence="3" key="1">
    <citation type="submission" date="2020-05" db="EMBL/GenBank/DDBJ databases">
        <authorList>
            <person name="Chiriac C."/>
            <person name="Salcher M."/>
            <person name="Ghai R."/>
            <person name="Kavagutti S V."/>
        </authorList>
    </citation>
    <scope>NUCLEOTIDE SEQUENCE</scope>
</reference>
<gene>
    <name evidence="3" type="ORF">UFOVP1067_48</name>
    <name evidence="2" type="ORF">UFOVP662_48</name>
</gene>
<name>A0A6J5QDD6_9CAUD</name>
<dbReference type="EMBL" id="LR796635">
    <property type="protein sequence ID" value="CAB4156241.1"/>
    <property type="molecule type" value="Genomic_DNA"/>
</dbReference>
<sequence>MQHIKSYFSKIENILDQRKSKPSKKVKPTKGFAAPADQKSNEVTTSKKDAVELVADYIEGIREARDELMKAKK</sequence>
<protein>
    <submittedName>
        <fullName evidence="3">Uncharacterized protein</fullName>
    </submittedName>
</protein>
<proteinExistence type="predicted"/>
<feature type="region of interest" description="Disordered" evidence="1">
    <location>
        <begin position="18"/>
        <end position="45"/>
    </location>
</feature>
<dbReference type="EMBL" id="LR797016">
    <property type="protein sequence ID" value="CAB4181542.1"/>
    <property type="molecule type" value="Genomic_DNA"/>
</dbReference>
<organism evidence="3">
    <name type="scientific">uncultured Caudovirales phage</name>
    <dbReference type="NCBI Taxonomy" id="2100421"/>
    <lineage>
        <taxon>Viruses</taxon>
        <taxon>Duplodnaviria</taxon>
        <taxon>Heunggongvirae</taxon>
        <taxon>Uroviricota</taxon>
        <taxon>Caudoviricetes</taxon>
        <taxon>Peduoviridae</taxon>
        <taxon>Maltschvirus</taxon>
        <taxon>Maltschvirus maltsch</taxon>
    </lineage>
</organism>
<evidence type="ECO:0000313" key="3">
    <source>
        <dbReference type="EMBL" id="CAB4181542.1"/>
    </source>
</evidence>